<keyword evidence="3" id="KW-1185">Reference proteome</keyword>
<sequence>FGFSCHPYIEEIKTLDAFLEKAQKYIAYEEKQVAAEVRSPKSQDEAGHSRRGGDKRKEEKIRDSKPPPSKFTGYTPLNAPRERILAEVSSADFKKSGIRFPKQLPAKANVDRGKYCCYHRSYGHVTEDCVHLKDAIEILIQKGYARKYVKDGEKESHEAQMAIEAHTSEEEDNRAPMPTAFAISRLEDFLPPPDADEEGIMKHLTAHMDGSWENFPKALVISGGGFNKTIIGSIKRKFEELESVCSVNPVTISSVKEGSIPLAFYKEEVPGGSPKYQIPLLVRARMANFDVHRILVDQGSFCDVMYSGLFKTLQLTEKNLVPYVGADLQGFNGSITKP</sequence>
<dbReference type="EMBL" id="LXQA010012190">
    <property type="protein sequence ID" value="MCH87434.1"/>
    <property type="molecule type" value="Genomic_DNA"/>
</dbReference>
<reference evidence="2 3" key="1">
    <citation type="journal article" date="2018" name="Front. Plant Sci.">
        <title>Red Clover (Trifolium pratense) and Zigzag Clover (T. medium) - A Picture of Genomic Similarities and Differences.</title>
        <authorList>
            <person name="Dluhosova J."/>
            <person name="Istvanek J."/>
            <person name="Nedelnik J."/>
            <person name="Repkova J."/>
        </authorList>
    </citation>
    <scope>NUCLEOTIDE SEQUENCE [LARGE SCALE GENOMIC DNA]</scope>
    <source>
        <strain evidence="3">cv. 10/8</strain>
        <tissue evidence="2">Leaf</tissue>
    </source>
</reference>
<accession>A0A392MMB6</accession>
<feature type="region of interest" description="Disordered" evidence="1">
    <location>
        <begin position="34"/>
        <end position="76"/>
    </location>
</feature>
<dbReference type="AlphaFoldDB" id="A0A392MMB6"/>
<protein>
    <recommendedName>
        <fullName evidence="4">Gag-pol polyprotein</fullName>
    </recommendedName>
</protein>
<proteinExistence type="predicted"/>
<organism evidence="2 3">
    <name type="scientific">Trifolium medium</name>
    <dbReference type="NCBI Taxonomy" id="97028"/>
    <lineage>
        <taxon>Eukaryota</taxon>
        <taxon>Viridiplantae</taxon>
        <taxon>Streptophyta</taxon>
        <taxon>Embryophyta</taxon>
        <taxon>Tracheophyta</taxon>
        <taxon>Spermatophyta</taxon>
        <taxon>Magnoliopsida</taxon>
        <taxon>eudicotyledons</taxon>
        <taxon>Gunneridae</taxon>
        <taxon>Pentapetalae</taxon>
        <taxon>rosids</taxon>
        <taxon>fabids</taxon>
        <taxon>Fabales</taxon>
        <taxon>Fabaceae</taxon>
        <taxon>Papilionoideae</taxon>
        <taxon>50 kb inversion clade</taxon>
        <taxon>NPAAA clade</taxon>
        <taxon>Hologalegina</taxon>
        <taxon>IRL clade</taxon>
        <taxon>Trifolieae</taxon>
        <taxon>Trifolium</taxon>
    </lineage>
</organism>
<evidence type="ECO:0000313" key="2">
    <source>
        <dbReference type="EMBL" id="MCH87434.1"/>
    </source>
</evidence>
<comment type="caution">
    <text evidence="2">The sequence shown here is derived from an EMBL/GenBank/DDBJ whole genome shotgun (WGS) entry which is preliminary data.</text>
</comment>
<dbReference type="Proteomes" id="UP000265520">
    <property type="component" value="Unassembled WGS sequence"/>
</dbReference>
<evidence type="ECO:0000256" key="1">
    <source>
        <dbReference type="SAM" id="MobiDB-lite"/>
    </source>
</evidence>
<gene>
    <name evidence="2" type="ORF">A2U01_0008304</name>
</gene>
<name>A0A392MMB6_9FABA</name>
<evidence type="ECO:0000313" key="3">
    <source>
        <dbReference type="Proteomes" id="UP000265520"/>
    </source>
</evidence>
<evidence type="ECO:0008006" key="4">
    <source>
        <dbReference type="Google" id="ProtNLM"/>
    </source>
</evidence>
<feature type="non-terminal residue" evidence="2">
    <location>
        <position position="1"/>
    </location>
</feature>
<feature type="compositionally biased region" description="Basic and acidic residues" evidence="1">
    <location>
        <begin position="34"/>
        <end position="65"/>
    </location>
</feature>